<evidence type="ECO:0000313" key="2">
    <source>
        <dbReference type="EMBL" id="EXL04974.1"/>
    </source>
</evidence>
<dbReference type="HOGENOM" id="CLU_2803099_0_0_5"/>
<sequence>MTHTSLGGTESINRLVNPKSIATVGASAGVGKVNDRPLKHLIGSGQAGKLMPAGRSEAAFAGRQTKH</sequence>
<dbReference type="EMBL" id="JENY01000020">
    <property type="protein sequence ID" value="EXL04974.1"/>
    <property type="molecule type" value="Genomic_DNA"/>
</dbReference>
<feature type="region of interest" description="Disordered" evidence="1">
    <location>
        <begin position="43"/>
        <end position="67"/>
    </location>
</feature>
<evidence type="ECO:0000313" key="3">
    <source>
        <dbReference type="Proteomes" id="UP000019849"/>
    </source>
</evidence>
<dbReference type="Proteomes" id="UP000019849">
    <property type="component" value="Unassembled WGS sequence"/>
</dbReference>
<protein>
    <submittedName>
        <fullName evidence="2">Uncharacterized protein</fullName>
    </submittedName>
</protein>
<dbReference type="STRING" id="69279.BG36_09545"/>
<evidence type="ECO:0000256" key="1">
    <source>
        <dbReference type="SAM" id="MobiDB-lite"/>
    </source>
</evidence>
<dbReference type="PATRIC" id="fig|69279.3.peg.3005"/>
<name>A0A011T068_9HYPH</name>
<comment type="caution">
    <text evidence="2">The sequence shown here is derived from an EMBL/GenBank/DDBJ whole genome shotgun (WGS) entry which is preliminary data.</text>
</comment>
<dbReference type="AlphaFoldDB" id="A0A011T068"/>
<dbReference type="RefSeq" id="WP_035028075.1">
    <property type="nucleotide sequence ID" value="NZ_KK073892.1"/>
</dbReference>
<dbReference type="Gene3D" id="3.40.50.720">
    <property type="entry name" value="NAD(P)-binding Rossmann-like Domain"/>
    <property type="match status" value="1"/>
</dbReference>
<accession>A0A011T068</accession>
<gene>
    <name evidence="2" type="ORF">BG36_09545</name>
</gene>
<proteinExistence type="predicted"/>
<reference evidence="2 3" key="1">
    <citation type="submission" date="2014-02" db="EMBL/GenBank/DDBJ databases">
        <title>Aquamicrobium defluvii Genome sequencing.</title>
        <authorList>
            <person name="Wang X."/>
        </authorList>
    </citation>
    <scope>NUCLEOTIDE SEQUENCE [LARGE SCALE GENOMIC DNA]</scope>
    <source>
        <strain evidence="2 3">W13Z1</strain>
    </source>
</reference>
<organism evidence="2 3">
    <name type="scientific">Aquamicrobium defluvii</name>
    <dbReference type="NCBI Taxonomy" id="69279"/>
    <lineage>
        <taxon>Bacteria</taxon>
        <taxon>Pseudomonadati</taxon>
        <taxon>Pseudomonadota</taxon>
        <taxon>Alphaproteobacteria</taxon>
        <taxon>Hyphomicrobiales</taxon>
        <taxon>Phyllobacteriaceae</taxon>
        <taxon>Aquamicrobium</taxon>
    </lineage>
</organism>